<proteinExistence type="predicted"/>
<accession>A0A6L8V2J4</accession>
<dbReference type="AlphaFoldDB" id="A0A6L8V2J4"/>
<dbReference type="EMBL" id="WTUZ01000022">
    <property type="protein sequence ID" value="MZQ84477.1"/>
    <property type="molecule type" value="Genomic_DNA"/>
</dbReference>
<keyword evidence="2" id="KW-1185">Reference proteome</keyword>
<organism evidence="1 2">
    <name type="scientific">Paenibacillus silvestris</name>
    <dbReference type="NCBI Taxonomy" id="2606219"/>
    <lineage>
        <taxon>Bacteria</taxon>
        <taxon>Bacillati</taxon>
        <taxon>Bacillota</taxon>
        <taxon>Bacilli</taxon>
        <taxon>Bacillales</taxon>
        <taxon>Paenibacillaceae</taxon>
        <taxon>Paenibacillus</taxon>
    </lineage>
</organism>
<reference evidence="1 2" key="1">
    <citation type="submission" date="2019-12" db="EMBL/GenBank/DDBJ databases">
        <title>Paenibacillus sp. nov. sp. isolated from soil.</title>
        <authorList>
            <person name="Kim J."/>
            <person name="Jeong S.E."/>
            <person name="Jung H.S."/>
            <person name="Jeon C.O."/>
        </authorList>
    </citation>
    <scope>NUCLEOTIDE SEQUENCE [LARGE SCALE GENOMIC DNA]</scope>
    <source>
        <strain evidence="1 2">5J-6</strain>
    </source>
</reference>
<dbReference type="RefSeq" id="WP_161408582.1">
    <property type="nucleotide sequence ID" value="NZ_WTUZ01000022.1"/>
</dbReference>
<sequence length="228" mass="25041">MIYAYPPITAVNSYQTHKDYYRVSGVRGIAGGKSTTIGVPLNLPYEGSPYQKIAKSAAKNVAGFVQTAENAKQSAQSLIKARPGDNNREAILEPIREFVDTYNELQTSLRESPAYMNRSLLGGLEQAAKPYSLKEIGINKLDDGNLELQENKLQDQLSSLSGSFRKSLGNLTSFAATLANSLGQLQQVPTEALFQMSQSDLKPYGQYRSKLQAYLPVPMRGLLLDAQM</sequence>
<name>A0A6L8V2J4_9BACL</name>
<evidence type="ECO:0000313" key="1">
    <source>
        <dbReference type="EMBL" id="MZQ84477.1"/>
    </source>
</evidence>
<gene>
    <name evidence="1" type="ORF">GQF01_20445</name>
</gene>
<protein>
    <submittedName>
        <fullName evidence="1">Uncharacterized protein</fullName>
    </submittedName>
</protein>
<dbReference type="Proteomes" id="UP000481087">
    <property type="component" value="Unassembled WGS sequence"/>
</dbReference>
<evidence type="ECO:0000313" key="2">
    <source>
        <dbReference type="Proteomes" id="UP000481087"/>
    </source>
</evidence>
<comment type="caution">
    <text evidence="1">The sequence shown here is derived from an EMBL/GenBank/DDBJ whole genome shotgun (WGS) entry which is preliminary data.</text>
</comment>